<evidence type="ECO:0000259" key="7">
    <source>
        <dbReference type="PROSITE" id="PS51186"/>
    </source>
</evidence>
<dbReference type="PROSITE" id="PS51186">
    <property type="entry name" value="GNAT"/>
    <property type="match status" value="1"/>
</dbReference>
<dbReference type="InterPro" id="IPR000182">
    <property type="entry name" value="GNAT_dom"/>
</dbReference>
<dbReference type="InterPro" id="IPR014776">
    <property type="entry name" value="4pyrrole_Mease_sub2"/>
</dbReference>
<keyword evidence="5" id="KW-0949">S-adenosyl-L-methionine</keyword>
<reference evidence="9" key="1">
    <citation type="journal article" date="2019" name="Int. J. Syst. Evol. Microbiol.">
        <title>The Global Catalogue of Microorganisms (GCM) 10K type strain sequencing project: providing services to taxonomists for standard genome sequencing and annotation.</title>
        <authorList>
            <consortium name="The Broad Institute Genomics Platform"/>
            <consortium name="The Broad Institute Genome Sequencing Center for Infectious Disease"/>
            <person name="Wu L."/>
            <person name="Ma J."/>
        </authorList>
    </citation>
    <scope>NUCLEOTIDE SEQUENCE [LARGE SCALE GENOMIC DNA]</scope>
    <source>
        <strain evidence="9">JCM 1365</strain>
    </source>
</reference>
<accession>A0ABQ2IBS5</accession>
<dbReference type="InterPro" id="IPR016181">
    <property type="entry name" value="Acyl_CoA_acyltransferase"/>
</dbReference>
<dbReference type="RefSeq" id="WP_081920642.1">
    <property type="nucleotide sequence ID" value="NZ_BMNZ01000008.1"/>
</dbReference>
<evidence type="ECO:0000256" key="4">
    <source>
        <dbReference type="ARBA" id="ARBA00022679"/>
    </source>
</evidence>
<dbReference type="PANTHER" id="PTHR43467:SF1">
    <property type="entry name" value="PRECORRIN-6A SYNTHASE [DEACETYLATING]"/>
    <property type="match status" value="1"/>
</dbReference>
<evidence type="ECO:0000313" key="9">
    <source>
        <dbReference type="Proteomes" id="UP000623461"/>
    </source>
</evidence>
<dbReference type="CDD" id="cd04301">
    <property type="entry name" value="NAT_SF"/>
    <property type="match status" value="1"/>
</dbReference>
<keyword evidence="9" id="KW-1185">Reference proteome</keyword>
<name>A0ABQ2IBS5_9MICO</name>
<evidence type="ECO:0000313" key="8">
    <source>
        <dbReference type="EMBL" id="GGN06343.1"/>
    </source>
</evidence>
<dbReference type="SUPFAM" id="SSF53790">
    <property type="entry name" value="Tetrapyrrole methylase"/>
    <property type="match status" value="1"/>
</dbReference>
<dbReference type="Proteomes" id="UP000623461">
    <property type="component" value="Unassembled WGS sequence"/>
</dbReference>
<dbReference type="Gene3D" id="3.40.630.30">
    <property type="match status" value="1"/>
</dbReference>
<dbReference type="Pfam" id="PF00590">
    <property type="entry name" value="TP_methylase"/>
    <property type="match status" value="1"/>
</dbReference>
<comment type="pathway">
    <text evidence="1">Cofactor biosynthesis; adenosylcobalamin biosynthesis.</text>
</comment>
<dbReference type="InterPro" id="IPR035996">
    <property type="entry name" value="4pyrrol_Methylase_sf"/>
</dbReference>
<evidence type="ECO:0000256" key="2">
    <source>
        <dbReference type="ARBA" id="ARBA00022573"/>
    </source>
</evidence>
<dbReference type="Pfam" id="PF13302">
    <property type="entry name" value="Acetyltransf_3"/>
    <property type="match status" value="1"/>
</dbReference>
<dbReference type="SUPFAM" id="SSF55729">
    <property type="entry name" value="Acyl-CoA N-acyltransferases (Nat)"/>
    <property type="match status" value="1"/>
</dbReference>
<evidence type="ECO:0000256" key="1">
    <source>
        <dbReference type="ARBA" id="ARBA00004953"/>
    </source>
</evidence>
<organism evidence="8 9">
    <name type="scientific">Terrabacter tumescens</name>
    <dbReference type="NCBI Taxonomy" id="60443"/>
    <lineage>
        <taxon>Bacteria</taxon>
        <taxon>Bacillati</taxon>
        <taxon>Actinomycetota</taxon>
        <taxon>Actinomycetes</taxon>
        <taxon>Micrococcales</taxon>
        <taxon>Intrasporangiaceae</taxon>
        <taxon>Terrabacter</taxon>
    </lineage>
</organism>
<dbReference type="InterPro" id="IPR000878">
    <property type="entry name" value="4pyrrol_Mease"/>
</dbReference>
<dbReference type="PANTHER" id="PTHR43467">
    <property type="entry name" value="COBALT-PRECORRIN-2 C(20)-METHYLTRANSFERASE"/>
    <property type="match status" value="1"/>
</dbReference>
<gene>
    <name evidence="8" type="ORF">GCM10009721_37460</name>
</gene>
<feature type="region of interest" description="Disordered" evidence="6">
    <location>
        <begin position="420"/>
        <end position="440"/>
    </location>
</feature>
<keyword evidence="2" id="KW-0169">Cobalamin biosynthesis</keyword>
<dbReference type="InterPro" id="IPR014777">
    <property type="entry name" value="4pyrrole_Mease_sub1"/>
</dbReference>
<keyword evidence="3" id="KW-0489">Methyltransferase</keyword>
<dbReference type="CDD" id="cd11643">
    <property type="entry name" value="Precorrin-6A-synthase"/>
    <property type="match status" value="1"/>
</dbReference>
<dbReference type="EMBL" id="BMNZ01000008">
    <property type="protein sequence ID" value="GGN06343.1"/>
    <property type="molecule type" value="Genomic_DNA"/>
</dbReference>
<dbReference type="Gene3D" id="3.40.1010.10">
    <property type="entry name" value="Cobalt-precorrin-4 Transmethylase, Domain 1"/>
    <property type="match status" value="1"/>
</dbReference>
<evidence type="ECO:0000256" key="6">
    <source>
        <dbReference type="SAM" id="MobiDB-lite"/>
    </source>
</evidence>
<proteinExistence type="predicted"/>
<protein>
    <recommendedName>
        <fullName evidence="7">N-acetyltransferase domain-containing protein</fullName>
    </recommendedName>
</protein>
<dbReference type="InterPro" id="IPR012797">
    <property type="entry name" value="CobF"/>
</dbReference>
<comment type="caution">
    <text evidence="8">The sequence shown here is derived from an EMBL/GenBank/DDBJ whole genome shotgun (WGS) entry which is preliminary data.</text>
</comment>
<dbReference type="NCBIfam" id="TIGR02434">
    <property type="entry name" value="CobF"/>
    <property type="match status" value="1"/>
</dbReference>
<evidence type="ECO:0000256" key="5">
    <source>
        <dbReference type="ARBA" id="ARBA00022691"/>
    </source>
</evidence>
<keyword evidence="4" id="KW-0808">Transferase</keyword>
<evidence type="ECO:0000256" key="3">
    <source>
        <dbReference type="ARBA" id="ARBA00022603"/>
    </source>
</evidence>
<feature type="domain" description="N-acetyltransferase" evidence="7">
    <location>
        <begin position="285"/>
        <end position="450"/>
    </location>
</feature>
<sequence>MIDRIRIIGIGMGDPLQVTGEAARALGTVDVFLVADKGDAKSDLVAARQAVCEALIPADHAYRVVEVPDPRRGPDAERDDTAYDRGVRDWHAARVDAYADVMESLRDGETTVGFLVWGDPAFYDSTIRVVDALVQRWAAKGLDVDLDVIAGISAPQLLAARHRIPLNRIGAPIHVTTGRRLVDEYDPALGDVVVMLDGQLACAELADAFPDIELYWGAYLGTPDELLVHGRLADVVDEVRRLRAEARERHGWVMDTYLLRPPVGAAESSGPSGFPDTEPLGDGVVTVRPVTAADWEVVRDEHNNEESLRWDFAGRPHTDERARRLAAQARREWRLGRAARFVIVDAATGQGAGVINVMRMGPPGLGLIGYGVLPAFRGRGFTTRALRLVSRWAFDEAGIDRLELGHKADNVASGRAAAKAGFSPEGRLRQRLPNPDGTRSDEIYYALVRGDAHDRTPPTG</sequence>
<dbReference type="Gene3D" id="3.30.950.10">
    <property type="entry name" value="Methyltransferase, Cobalt-precorrin-4 Transmethylase, Domain 2"/>
    <property type="match status" value="1"/>
</dbReference>